<dbReference type="CDD" id="cd22004">
    <property type="entry name" value="HMG-box_SOX"/>
    <property type="match status" value="1"/>
</dbReference>
<evidence type="ECO:0000256" key="1">
    <source>
        <dbReference type="ARBA" id="ARBA00004324"/>
    </source>
</evidence>
<dbReference type="InterPro" id="IPR050140">
    <property type="entry name" value="SRY-related_HMG-box_TF-like"/>
</dbReference>
<evidence type="ECO:0000256" key="2">
    <source>
        <dbReference type="ARBA" id="ARBA00005998"/>
    </source>
</evidence>
<reference evidence="17 18" key="2">
    <citation type="submission" date="2018-11" db="EMBL/GenBank/DDBJ databases">
        <authorList>
            <consortium name="Pathogen Informatics"/>
        </authorList>
    </citation>
    <scope>NUCLEOTIDE SEQUENCE [LARGE SCALE GENOMIC DNA]</scope>
</reference>
<reference evidence="19" key="1">
    <citation type="submission" date="2017-02" db="UniProtKB">
        <authorList>
            <consortium name="WormBaseParasite"/>
        </authorList>
    </citation>
    <scope>IDENTIFICATION</scope>
</reference>
<evidence type="ECO:0000256" key="7">
    <source>
        <dbReference type="ARBA" id="ARBA00023015"/>
    </source>
</evidence>
<dbReference type="GO" id="GO:0001228">
    <property type="term" value="F:DNA-binding transcription activator activity, RNA polymerase II-specific"/>
    <property type="evidence" value="ECO:0007669"/>
    <property type="project" value="TreeGrafter"/>
</dbReference>
<keyword evidence="8 14" id="KW-0238">DNA-binding</keyword>
<keyword evidence="7" id="KW-0805">Transcription regulation</keyword>
<comment type="function">
    <text evidence="13">Transcriptional regulator that controls a genetic switch in male development. It is necessary and sufficient for initiating male sex determination by directing the development of supporting cell precursors (pre-Sertoli cells) as Sertoli rather than granulosa cells. Involved in different aspects of gene regulation including promoter activation or repression. Binds to the DNA consensus sequence 5'-[AT]AACAA[AT]-3'. SRY HMG box recognizes DNA by partial intercalation in the minor groove and promotes DNA bending. Also involved in pre-mRNA splicing. In male adult brain involved in the maintenance of motor functions of dopaminergic neurons.</text>
</comment>
<evidence type="ECO:0000256" key="12">
    <source>
        <dbReference type="ARBA" id="ARBA00032498"/>
    </source>
</evidence>
<keyword evidence="11 14" id="KW-0539">Nucleus</keyword>
<evidence type="ECO:0000256" key="5">
    <source>
        <dbReference type="ARBA" id="ARBA00022860"/>
    </source>
</evidence>
<sequence length="343" mass="38589">MSSNETIINMLQEESLPNQQQQQQMQNLLEKQNLRKLQDLITRQYQSVITNATSATIDDDTIPSSSCISTTDQQHGGSSEMQFTSKETIEGDQVEEVNKHSNEMKEVNEYVAQKRIKRPMNAFMVWSQMRRAQIASTDVKMHNSQISKELGAEWREMSVEDKAPYVKRAKELREELMRRHPNYVYRPKRRSHGTSRNLFSKTSGVVRSMGPSVPQVSFARSNSLPVLPAVSEDIRNILLARMMQEQQNSFLLAAYSNQLLAATASTTALKDYSNLDLTNQLKQKTPVATTAASMLTCSTATTGNAHSSTPEQFNAFSALPLLQSSFNAINNPLGSQFNPFHFS</sequence>
<dbReference type="PANTHER" id="PTHR10270">
    <property type="entry name" value="SOX TRANSCRIPTION FACTOR"/>
    <property type="match status" value="1"/>
</dbReference>
<dbReference type="GO" id="GO:0005516">
    <property type="term" value="F:calmodulin binding"/>
    <property type="evidence" value="ECO:0007669"/>
    <property type="project" value="UniProtKB-KW"/>
</dbReference>
<accession>A0A0N5DA77</accession>
<dbReference type="GO" id="GO:0016607">
    <property type="term" value="C:nuclear speck"/>
    <property type="evidence" value="ECO:0007669"/>
    <property type="project" value="UniProtKB-SubCell"/>
</dbReference>
<organism evidence="19">
    <name type="scientific">Thelazia callipaeda</name>
    <name type="common">Oriental eyeworm</name>
    <name type="synonym">Parasitic nematode</name>
    <dbReference type="NCBI Taxonomy" id="103827"/>
    <lineage>
        <taxon>Eukaryota</taxon>
        <taxon>Metazoa</taxon>
        <taxon>Ecdysozoa</taxon>
        <taxon>Nematoda</taxon>
        <taxon>Chromadorea</taxon>
        <taxon>Rhabditida</taxon>
        <taxon>Spirurina</taxon>
        <taxon>Spiruromorpha</taxon>
        <taxon>Thelazioidea</taxon>
        <taxon>Thelaziidae</taxon>
        <taxon>Thelazia</taxon>
    </lineage>
</organism>
<feature type="domain" description="HMG box" evidence="16">
    <location>
        <begin position="116"/>
        <end position="184"/>
    </location>
</feature>
<dbReference type="PROSITE" id="PS50118">
    <property type="entry name" value="HMG_BOX_2"/>
    <property type="match status" value="1"/>
</dbReference>
<evidence type="ECO:0000256" key="14">
    <source>
        <dbReference type="PROSITE-ProRule" id="PRU00267"/>
    </source>
</evidence>
<comment type="subcellular location">
    <subcellularLocation>
        <location evidence="1">Nucleus speckle</location>
    </subcellularLocation>
</comment>
<comment type="similarity">
    <text evidence="2">Belongs to the SRY family.</text>
</comment>
<evidence type="ECO:0000256" key="10">
    <source>
        <dbReference type="ARBA" id="ARBA00023163"/>
    </source>
</evidence>
<keyword evidence="6" id="KW-0726">Sexual differentiation</keyword>
<dbReference type="InterPro" id="IPR036910">
    <property type="entry name" value="HMG_box_dom_sf"/>
</dbReference>
<keyword evidence="9" id="KW-0010">Activator</keyword>
<dbReference type="Gene3D" id="1.10.30.10">
    <property type="entry name" value="High mobility group box domain"/>
    <property type="match status" value="1"/>
</dbReference>
<keyword evidence="5" id="KW-0112">Calmodulin-binding</keyword>
<dbReference type="WBParaSite" id="TCLT_0001006301-mRNA-1">
    <property type="protein sequence ID" value="TCLT_0001006301-mRNA-1"/>
    <property type="gene ID" value="TCLT_0001006301"/>
</dbReference>
<evidence type="ECO:0000256" key="15">
    <source>
        <dbReference type="SAM" id="MobiDB-lite"/>
    </source>
</evidence>
<name>A0A0N5DA77_THECL</name>
<evidence type="ECO:0000256" key="4">
    <source>
        <dbReference type="ARBA" id="ARBA00022782"/>
    </source>
</evidence>
<keyword evidence="18" id="KW-1185">Reference proteome</keyword>
<dbReference type="FunFam" id="1.10.30.10:FF:000003">
    <property type="entry name" value="Putative transcription factor SOX-6"/>
    <property type="match status" value="1"/>
</dbReference>
<dbReference type="Proteomes" id="UP000276776">
    <property type="component" value="Unassembled WGS sequence"/>
</dbReference>
<dbReference type="AlphaFoldDB" id="A0A0N5DA77"/>
<dbReference type="PANTHER" id="PTHR10270:SF161">
    <property type="entry name" value="SEX-DETERMINING REGION Y PROTEIN"/>
    <property type="match status" value="1"/>
</dbReference>
<evidence type="ECO:0000256" key="8">
    <source>
        <dbReference type="ARBA" id="ARBA00023125"/>
    </source>
</evidence>
<dbReference type="GO" id="GO:0030154">
    <property type="term" value="P:cell differentiation"/>
    <property type="evidence" value="ECO:0007669"/>
    <property type="project" value="UniProtKB-KW"/>
</dbReference>
<gene>
    <name evidence="17" type="ORF">TCLT_LOCUS10052</name>
</gene>
<evidence type="ECO:0000256" key="9">
    <source>
        <dbReference type="ARBA" id="ARBA00023159"/>
    </source>
</evidence>
<evidence type="ECO:0000313" key="17">
    <source>
        <dbReference type="EMBL" id="VDN07724.1"/>
    </source>
</evidence>
<dbReference type="InterPro" id="IPR009071">
    <property type="entry name" value="HMG_box_dom"/>
</dbReference>
<keyword evidence="10" id="KW-0804">Transcription</keyword>
<feature type="region of interest" description="Disordered" evidence="15">
    <location>
        <begin position="63"/>
        <end position="83"/>
    </location>
</feature>
<protein>
    <recommendedName>
        <fullName evidence="3">Sex-determining region Y protein</fullName>
    </recommendedName>
    <alternativeName>
        <fullName evidence="12">Testis-determining factor</fullName>
    </alternativeName>
</protein>
<dbReference type="SMART" id="SM00398">
    <property type="entry name" value="HMG"/>
    <property type="match status" value="1"/>
</dbReference>
<evidence type="ECO:0000256" key="13">
    <source>
        <dbReference type="ARBA" id="ARBA00045821"/>
    </source>
</evidence>
<feature type="DNA-binding region" description="HMG box" evidence="14">
    <location>
        <begin position="116"/>
        <end position="184"/>
    </location>
</feature>
<evidence type="ECO:0000256" key="3">
    <source>
        <dbReference type="ARBA" id="ARBA00019052"/>
    </source>
</evidence>
<evidence type="ECO:0000313" key="18">
    <source>
        <dbReference type="Proteomes" id="UP000276776"/>
    </source>
</evidence>
<dbReference type="Pfam" id="PF00505">
    <property type="entry name" value="HMG_box"/>
    <property type="match status" value="1"/>
</dbReference>
<dbReference type="SUPFAM" id="SSF47095">
    <property type="entry name" value="HMG-box"/>
    <property type="match status" value="1"/>
</dbReference>
<dbReference type="STRING" id="103827.A0A0N5DA77"/>
<evidence type="ECO:0000313" key="19">
    <source>
        <dbReference type="WBParaSite" id="TCLT_0001006301-mRNA-1"/>
    </source>
</evidence>
<dbReference type="OrthoDB" id="6247875at2759"/>
<evidence type="ECO:0000256" key="6">
    <source>
        <dbReference type="ARBA" id="ARBA00022928"/>
    </source>
</evidence>
<dbReference type="EMBL" id="UYYF01004956">
    <property type="protein sequence ID" value="VDN07724.1"/>
    <property type="molecule type" value="Genomic_DNA"/>
</dbReference>
<evidence type="ECO:0000259" key="16">
    <source>
        <dbReference type="PROSITE" id="PS50118"/>
    </source>
</evidence>
<keyword evidence="4" id="KW-0221">Differentiation</keyword>
<dbReference type="GO" id="GO:0007548">
    <property type="term" value="P:sex differentiation"/>
    <property type="evidence" value="ECO:0007669"/>
    <property type="project" value="UniProtKB-KW"/>
</dbReference>
<evidence type="ECO:0000256" key="11">
    <source>
        <dbReference type="ARBA" id="ARBA00023242"/>
    </source>
</evidence>
<dbReference type="GO" id="GO:0000978">
    <property type="term" value="F:RNA polymerase II cis-regulatory region sequence-specific DNA binding"/>
    <property type="evidence" value="ECO:0007669"/>
    <property type="project" value="TreeGrafter"/>
</dbReference>
<proteinExistence type="inferred from homology"/>